<dbReference type="EMBL" id="NBIV01000119">
    <property type="protein sequence ID" value="PXF43563.1"/>
    <property type="molecule type" value="Genomic_DNA"/>
</dbReference>
<organism evidence="1 2">
    <name type="scientific">Gracilariopsis chorda</name>
    <dbReference type="NCBI Taxonomy" id="448386"/>
    <lineage>
        <taxon>Eukaryota</taxon>
        <taxon>Rhodophyta</taxon>
        <taxon>Florideophyceae</taxon>
        <taxon>Rhodymeniophycidae</taxon>
        <taxon>Gracilariales</taxon>
        <taxon>Gracilariaceae</taxon>
        <taxon>Gracilariopsis</taxon>
    </lineage>
</organism>
<dbReference type="OrthoDB" id="10355128at2759"/>
<dbReference type="AlphaFoldDB" id="A0A2V3INB7"/>
<name>A0A2V3INB7_9FLOR</name>
<comment type="caution">
    <text evidence="1">The sequence shown here is derived from an EMBL/GenBank/DDBJ whole genome shotgun (WGS) entry which is preliminary data.</text>
</comment>
<gene>
    <name evidence="1" type="ORF">BWQ96_06675</name>
</gene>
<evidence type="ECO:0000313" key="1">
    <source>
        <dbReference type="EMBL" id="PXF43563.1"/>
    </source>
</evidence>
<proteinExistence type="predicted"/>
<reference evidence="1 2" key="1">
    <citation type="journal article" date="2018" name="Mol. Biol. Evol.">
        <title>Analysis of the draft genome of the red seaweed Gracilariopsis chorda provides insights into genome size evolution in Rhodophyta.</title>
        <authorList>
            <person name="Lee J."/>
            <person name="Yang E.C."/>
            <person name="Graf L."/>
            <person name="Yang J.H."/>
            <person name="Qiu H."/>
            <person name="Zel Zion U."/>
            <person name="Chan C.X."/>
            <person name="Stephens T.G."/>
            <person name="Weber A.P.M."/>
            <person name="Boo G.H."/>
            <person name="Boo S.M."/>
            <person name="Kim K.M."/>
            <person name="Shin Y."/>
            <person name="Jung M."/>
            <person name="Lee S.J."/>
            <person name="Yim H.S."/>
            <person name="Lee J.H."/>
            <person name="Bhattacharya D."/>
            <person name="Yoon H.S."/>
        </authorList>
    </citation>
    <scope>NUCLEOTIDE SEQUENCE [LARGE SCALE GENOMIC DNA]</scope>
    <source>
        <strain evidence="1 2">SKKU-2015</strain>
        <tissue evidence="1">Whole body</tissue>
    </source>
</reference>
<protein>
    <submittedName>
        <fullName evidence="1">Uncharacterized protein</fullName>
    </submittedName>
</protein>
<dbReference type="Proteomes" id="UP000247409">
    <property type="component" value="Unassembled WGS sequence"/>
</dbReference>
<sequence>MSDFGYSQTTLDCIRTFQFALQELRDDQKTPENPLTDYGRTRILQLILDTCRISFKDWDYVDICVFLLCTYPREIFREAVRHCGGSHFVNIVFSNWRPPFKLYAFAIWEYVKRDADLFGDWLFLLPNDQKPSKRELGKVLFSDMVVSGTVAEKDCPSIAGALVPYPLESMFAREHEAEIDQLSRGLEAYEVGLLCRSLFLHRAIERSLCTCKYRERASEMTQCTCIANDRLDDEKRMIKLSNDLDKEYATVIFRLILERHDRDAVDHTRRWNQHERDSFVSSASDYVFCKEVYTEIYQNLHVGKKPTMAQQNARPLTEVEIRTNIARSADGDYDFSIAHHGGCVVRACPQAMKQDCANACCRTHCRSLGYNACNAHRFYTPYGAPKYMPRRSITVVPEHLHSGGRGAPTRREGNI</sequence>
<evidence type="ECO:0000313" key="2">
    <source>
        <dbReference type="Proteomes" id="UP000247409"/>
    </source>
</evidence>
<accession>A0A2V3INB7</accession>
<keyword evidence="2" id="KW-1185">Reference proteome</keyword>